<dbReference type="EMBL" id="JAUIZM010000007">
    <property type="protein sequence ID" value="KAK1376993.1"/>
    <property type="molecule type" value="Genomic_DNA"/>
</dbReference>
<dbReference type="Proteomes" id="UP001237642">
    <property type="component" value="Unassembled WGS sequence"/>
</dbReference>
<keyword evidence="2" id="KW-1185">Reference proteome</keyword>
<dbReference type="InterPro" id="IPR032675">
    <property type="entry name" value="LRR_dom_sf"/>
</dbReference>
<dbReference type="AlphaFoldDB" id="A0AAD8I334"/>
<dbReference type="Gene3D" id="3.80.10.10">
    <property type="entry name" value="Ribonuclease Inhibitor"/>
    <property type="match status" value="1"/>
</dbReference>
<gene>
    <name evidence="1" type="ORF">POM88_033186</name>
</gene>
<sequence length="107" mass="12118">MKLMEAVQSGQVGASGHLRTQALKQVSLGGTPPSQQACRQSIQHSLCPANDMEIISELVYLKCLRLEKCSVEELPSSISNLRNLEILDMRRSKVRMFRNVLWKLKHQ</sequence>
<comment type="caution">
    <text evidence="1">The sequence shown here is derived from an EMBL/GenBank/DDBJ whole genome shotgun (WGS) entry which is preliminary data.</text>
</comment>
<evidence type="ECO:0000313" key="2">
    <source>
        <dbReference type="Proteomes" id="UP001237642"/>
    </source>
</evidence>
<reference evidence="1" key="2">
    <citation type="submission" date="2023-05" db="EMBL/GenBank/DDBJ databases">
        <authorList>
            <person name="Schelkunov M.I."/>
        </authorList>
    </citation>
    <scope>NUCLEOTIDE SEQUENCE</scope>
    <source>
        <strain evidence="1">Hsosn_3</strain>
        <tissue evidence="1">Leaf</tissue>
    </source>
</reference>
<protein>
    <submittedName>
        <fullName evidence="1">Uncharacterized protein</fullName>
    </submittedName>
</protein>
<name>A0AAD8I334_9APIA</name>
<evidence type="ECO:0000313" key="1">
    <source>
        <dbReference type="EMBL" id="KAK1376993.1"/>
    </source>
</evidence>
<organism evidence="1 2">
    <name type="scientific">Heracleum sosnowskyi</name>
    <dbReference type="NCBI Taxonomy" id="360622"/>
    <lineage>
        <taxon>Eukaryota</taxon>
        <taxon>Viridiplantae</taxon>
        <taxon>Streptophyta</taxon>
        <taxon>Embryophyta</taxon>
        <taxon>Tracheophyta</taxon>
        <taxon>Spermatophyta</taxon>
        <taxon>Magnoliopsida</taxon>
        <taxon>eudicotyledons</taxon>
        <taxon>Gunneridae</taxon>
        <taxon>Pentapetalae</taxon>
        <taxon>asterids</taxon>
        <taxon>campanulids</taxon>
        <taxon>Apiales</taxon>
        <taxon>Apiaceae</taxon>
        <taxon>Apioideae</taxon>
        <taxon>apioid superclade</taxon>
        <taxon>Tordylieae</taxon>
        <taxon>Tordyliinae</taxon>
        <taxon>Heracleum</taxon>
    </lineage>
</organism>
<dbReference type="SUPFAM" id="SSF52047">
    <property type="entry name" value="RNI-like"/>
    <property type="match status" value="1"/>
</dbReference>
<accession>A0AAD8I334</accession>
<proteinExistence type="predicted"/>
<reference evidence="1" key="1">
    <citation type="submission" date="2023-02" db="EMBL/GenBank/DDBJ databases">
        <title>Genome of toxic invasive species Heracleum sosnowskyi carries increased number of genes despite the absence of recent whole-genome duplications.</title>
        <authorList>
            <person name="Schelkunov M."/>
            <person name="Shtratnikova V."/>
            <person name="Makarenko M."/>
            <person name="Klepikova A."/>
            <person name="Omelchenko D."/>
            <person name="Novikova G."/>
            <person name="Obukhova E."/>
            <person name="Bogdanov V."/>
            <person name="Penin A."/>
            <person name="Logacheva M."/>
        </authorList>
    </citation>
    <scope>NUCLEOTIDE SEQUENCE</scope>
    <source>
        <strain evidence="1">Hsosn_3</strain>
        <tissue evidence="1">Leaf</tissue>
    </source>
</reference>